<accession>A0AAV7Q319</accession>
<dbReference type="Proteomes" id="UP001066276">
    <property type="component" value="Chromosome 7"/>
</dbReference>
<evidence type="ECO:0000313" key="2">
    <source>
        <dbReference type="EMBL" id="KAJ1132395.1"/>
    </source>
</evidence>
<feature type="compositionally biased region" description="Basic and acidic residues" evidence="1">
    <location>
        <begin position="1"/>
        <end position="27"/>
    </location>
</feature>
<dbReference type="EMBL" id="JANPWB010000011">
    <property type="protein sequence ID" value="KAJ1132395.1"/>
    <property type="molecule type" value="Genomic_DNA"/>
</dbReference>
<reference evidence="2" key="1">
    <citation type="journal article" date="2022" name="bioRxiv">
        <title>Sequencing and chromosome-scale assembly of the giantPleurodeles waltlgenome.</title>
        <authorList>
            <person name="Brown T."/>
            <person name="Elewa A."/>
            <person name="Iarovenko S."/>
            <person name="Subramanian E."/>
            <person name="Araus A.J."/>
            <person name="Petzold A."/>
            <person name="Susuki M."/>
            <person name="Suzuki K.-i.T."/>
            <person name="Hayashi T."/>
            <person name="Toyoda A."/>
            <person name="Oliveira C."/>
            <person name="Osipova E."/>
            <person name="Leigh N.D."/>
            <person name="Simon A."/>
            <person name="Yun M.H."/>
        </authorList>
    </citation>
    <scope>NUCLEOTIDE SEQUENCE</scope>
    <source>
        <strain evidence="2">20211129_DDA</strain>
        <tissue evidence="2">Liver</tissue>
    </source>
</reference>
<name>A0AAV7Q319_PLEWA</name>
<sequence length="86" mass="10370">MVKQEPKRKNQPEISPLKREVRHREEQAGTSKRRGVSPWSGKHQEPKRAVERTLFEGRARPMERWRQKHCLRRARARRAEPVLRPE</sequence>
<evidence type="ECO:0000313" key="3">
    <source>
        <dbReference type="Proteomes" id="UP001066276"/>
    </source>
</evidence>
<organism evidence="2 3">
    <name type="scientific">Pleurodeles waltl</name>
    <name type="common">Iberian ribbed newt</name>
    <dbReference type="NCBI Taxonomy" id="8319"/>
    <lineage>
        <taxon>Eukaryota</taxon>
        <taxon>Metazoa</taxon>
        <taxon>Chordata</taxon>
        <taxon>Craniata</taxon>
        <taxon>Vertebrata</taxon>
        <taxon>Euteleostomi</taxon>
        <taxon>Amphibia</taxon>
        <taxon>Batrachia</taxon>
        <taxon>Caudata</taxon>
        <taxon>Salamandroidea</taxon>
        <taxon>Salamandridae</taxon>
        <taxon>Pleurodelinae</taxon>
        <taxon>Pleurodeles</taxon>
    </lineage>
</organism>
<proteinExistence type="predicted"/>
<protein>
    <submittedName>
        <fullName evidence="2">Uncharacterized protein</fullName>
    </submittedName>
</protein>
<comment type="caution">
    <text evidence="2">The sequence shown here is derived from an EMBL/GenBank/DDBJ whole genome shotgun (WGS) entry which is preliminary data.</text>
</comment>
<evidence type="ECO:0000256" key="1">
    <source>
        <dbReference type="SAM" id="MobiDB-lite"/>
    </source>
</evidence>
<feature type="region of interest" description="Disordered" evidence="1">
    <location>
        <begin position="1"/>
        <end position="50"/>
    </location>
</feature>
<keyword evidence="3" id="KW-1185">Reference proteome</keyword>
<gene>
    <name evidence="2" type="ORF">NDU88_010709</name>
</gene>
<dbReference type="AlphaFoldDB" id="A0AAV7Q319"/>